<evidence type="ECO:0000256" key="4">
    <source>
        <dbReference type="ARBA" id="ARBA00023284"/>
    </source>
</evidence>
<evidence type="ECO:0000313" key="7">
    <source>
        <dbReference type="Proteomes" id="UP000185003"/>
    </source>
</evidence>
<keyword evidence="7" id="KW-1185">Reference proteome</keyword>
<dbReference type="GO" id="GO:0016491">
    <property type="term" value="F:oxidoreductase activity"/>
    <property type="evidence" value="ECO:0007669"/>
    <property type="project" value="InterPro"/>
</dbReference>
<dbReference type="Proteomes" id="UP000185003">
    <property type="component" value="Unassembled WGS sequence"/>
</dbReference>
<accession>A0A1N6JY87</accession>
<dbReference type="GO" id="GO:0016209">
    <property type="term" value="F:antioxidant activity"/>
    <property type="evidence" value="ECO:0007669"/>
    <property type="project" value="InterPro"/>
</dbReference>
<dbReference type="InterPro" id="IPR000866">
    <property type="entry name" value="AhpC/TSA"/>
</dbReference>
<keyword evidence="4" id="KW-0676">Redox-active center</keyword>
<evidence type="ECO:0000256" key="3">
    <source>
        <dbReference type="ARBA" id="ARBA00023157"/>
    </source>
</evidence>
<dbReference type="GO" id="GO:0030313">
    <property type="term" value="C:cell envelope"/>
    <property type="evidence" value="ECO:0007669"/>
    <property type="project" value="UniProtKB-SubCell"/>
</dbReference>
<proteinExistence type="predicted"/>
<organism evidence="6 7">
    <name type="scientific">Chitinophaga niabensis</name>
    <dbReference type="NCBI Taxonomy" id="536979"/>
    <lineage>
        <taxon>Bacteria</taxon>
        <taxon>Pseudomonadati</taxon>
        <taxon>Bacteroidota</taxon>
        <taxon>Chitinophagia</taxon>
        <taxon>Chitinophagales</taxon>
        <taxon>Chitinophagaceae</taxon>
        <taxon>Chitinophaga</taxon>
    </lineage>
</organism>
<keyword evidence="3" id="KW-1015">Disulfide bond</keyword>
<dbReference type="InterPro" id="IPR050553">
    <property type="entry name" value="Thioredoxin_ResA/DsbE_sf"/>
</dbReference>
<dbReference type="RefSeq" id="WP_074242001.1">
    <property type="nucleotide sequence ID" value="NZ_FSRA01000002.1"/>
</dbReference>
<dbReference type="EMBL" id="FSRA01000002">
    <property type="protein sequence ID" value="SIO49305.1"/>
    <property type="molecule type" value="Genomic_DNA"/>
</dbReference>
<dbReference type="Gene3D" id="3.40.30.10">
    <property type="entry name" value="Glutaredoxin"/>
    <property type="match status" value="1"/>
</dbReference>
<dbReference type="GO" id="GO:0017004">
    <property type="term" value="P:cytochrome complex assembly"/>
    <property type="evidence" value="ECO:0007669"/>
    <property type="project" value="UniProtKB-KW"/>
</dbReference>
<dbReference type="GO" id="GO:0016853">
    <property type="term" value="F:isomerase activity"/>
    <property type="evidence" value="ECO:0007669"/>
    <property type="project" value="UniProtKB-KW"/>
</dbReference>
<comment type="subcellular location">
    <subcellularLocation>
        <location evidence="1">Cell envelope</location>
    </subcellularLocation>
</comment>
<dbReference type="InterPro" id="IPR036249">
    <property type="entry name" value="Thioredoxin-like_sf"/>
</dbReference>
<dbReference type="Pfam" id="PF14289">
    <property type="entry name" value="DUF4369"/>
    <property type="match status" value="1"/>
</dbReference>
<dbReference type="CDD" id="cd02966">
    <property type="entry name" value="TlpA_like_family"/>
    <property type="match status" value="1"/>
</dbReference>
<dbReference type="InterPro" id="IPR013766">
    <property type="entry name" value="Thioredoxin_domain"/>
</dbReference>
<dbReference type="Pfam" id="PF00578">
    <property type="entry name" value="AhpC-TSA"/>
    <property type="match status" value="1"/>
</dbReference>
<dbReference type="PANTHER" id="PTHR42852:SF6">
    <property type="entry name" value="THIOL:DISULFIDE INTERCHANGE PROTEIN DSBE"/>
    <property type="match status" value="1"/>
</dbReference>
<keyword evidence="6" id="KW-0413">Isomerase</keyword>
<gene>
    <name evidence="6" type="ORF">SAMN04488055_4690</name>
</gene>
<dbReference type="OrthoDB" id="664990at2"/>
<reference evidence="6 7" key="1">
    <citation type="submission" date="2016-11" db="EMBL/GenBank/DDBJ databases">
        <authorList>
            <person name="Jaros S."/>
            <person name="Januszkiewicz K."/>
            <person name="Wedrychowicz H."/>
        </authorList>
    </citation>
    <scope>NUCLEOTIDE SEQUENCE [LARGE SCALE GENOMIC DNA]</scope>
    <source>
        <strain evidence="6 7">DSM 24787</strain>
    </source>
</reference>
<dbReference type="PANTHER" id="PTHR42852">
    <property type="entry name" value="THIOL:DISULFIDE INTERCHANGE PROTEIN DSBE"/>
    <property type="match status" value="1"/>
</dbReference>
<evidence type="ECO:0000256" key="1">
    <source>
        <dbReference type="ARBA" id="ARBA00004196"/>
    </source>
</evidence>
<dbReference type="STRING" id="536979.SAMN04488055_4690"/>
<sequence length="389" mass="44246">MKTIIGLFCLLVIRLNVSAQFERGYQIMGNVKDLPNGINFYLIGTKEDGGADTIAIVKSKDNKFIIKGKIELEAQMYFVKMDTSSLKLPGNRQSWVRLLLDNSKIELNGRLEDWPEVEVKGSLPTDEYNRFVKTIREARENANNRMMNANRDSIIIAEAQEEYNKEFIKALEKIPNSFAVPLFILNNSVLKLDALNFAYNKLSKKQKDSFYGIKLRERIELTTLSQNIRIGNEMPDFQIKNSKGISQSVKQIVAGSKITLIDFWASWCSPCRDDIPNLKKVYAAFSENGFNILSISIDKNSKDWEKALNEEKMPWINGLELNGVSKKLFGITAIPAQILINNKFQIIAMDYVGGGYMQRTKYIIQDKGKKGLRGNDLYEVVATELKVVK</sequence>
<evidence type="ECO:0000313" key="6">
    <source>
        <dbReference type="EMBL" id="SIO49305.1"/>
    </source>
</evidence>
<evidence type="ECO:0000259" key="5">
    <source>
        <dbReference type="PROSITE" id="PS51352"/>
    </source>
</evidence>
<dbReference type="PROSITE" id="PS51352">
    <property type="entry name" value="THIOREDOXIN_2"/>
    <property type="match status" value="1"/>
</dbReference>
<keyword evidence="2" id="KW-0201">Cytochrome c-type biogenesis</keyword>
<dbReference type="InterPro" id="IPR025380">
    <property type="entry name" value="DUF4369"/>
</dbReference>
<dbReference type="AlphaFoldDB" id="A0A1N6JY87"/>
<evidence type="ECO:0000256" key="2">
    <source>
        <dbReference type="ARBA" id="ARBA00022748"/>
    </source>
</evidence>
<name>A0A1N6JY87_9BACT</name>
<feature type="domain" description="Thioredoxin" evidence="5">
    <location>
        <begin position="228"/>
        <end position="369"/>
    </location>
</feature>
<protein>
    <submittedName>
        <fullName evidence="6">Thiol-disulfide isomerase or thioredoxin</fullName>
    </submittedName>
</protein>
<dbReference type="SUPFAM" id="SSF52833">
    <property type="entry name" value="Thioredoxin-like"/>
    <property type="match status" value="1"/>
</dbReference>